<dbReference type="GO" id="GO:0019825">
    <property type="term" value="F:oxygen binding"/>
    <property type="evidence" value="ECO:0007669"/>
    <property type="project" value="InterPro"/>
</dbReference>
<feature type="domain" description="Globin-sensor" evidence="2">
    <location>
        <begin position="17"/>
        <end position="193"/>
    </location>
</feature>
<dbReference type="PANTHER" id="PTHR42071:SF1">
    <property type="entry name" value="GLOBIN-SENSOR DOMAIN-CONTAINING PROTEIN"/>
    <property type="match status" value="1"/>
</dbReference>
<dbReference type="GO" id="GO:0020037">
    <property type="term" value="F:heme binding"/>
    <property type="evidence" value="ECO:0007669"/>
    <property type="project" value="InterPro"/>
</dbReference>
<evidence type="ECO:0000313" key="3">
    <source>
        <dbReference type="EMBL" id="PVU86816.1"/>
    </source>
</evidence>
<evidence type="ECO:0000313" key="4">
    <source>
        <dbReference type="Proteomes" id="UP000245383"/>
    </source>
</evidence>
<dbReference type="OrthoDB" id="10027058at2759"/>
<comment type="caution">
    <text evidence="3">The sequence shown here is derived from an EMBL/GenBank/DDBJ whole genome shotgun (WGS) entry which is preliminary data.</text>
</comment>
<feature type="transmembrane region" description="Helical" evidence="1">
    <location>
        <begin position="221"/>
        <end position="240"/>
    </location>
</feature>
<keyword evidence="1" id="KW-1133">Transmembrane helix</keyword>
<dbReference type="InterPro" id="IPR012292">
    <property type="entry name" value="Globin/Proto"/>
</dbReference>
<name>A0A2T9Y393_9FUNG</name>
<accession>A0A2T9Y393</accession>
<keyword evidence="1" id="KW-0812">Transmembrane</keyword>
<keyword evidence="4" id="KW-1185">Reference proteome</keyword>
<sequence>MEPMHIDRVRLDSDLVYRVEYLNSFLGFSEKDKQCIKDSADLVQPLIPDIVDRLYEKLFSYDISKTALLKAFFEFKSNENQTLELDSDAVHSHKAVLIEYFNKILIAEWDTAHIKYLDWVAKSILSISNDNGDGNNDYIFLNSILGFLAGIFTDSLSNISDWDSETKINNIVAFNKLFYVQSDFFSKYFITKKDSESLKSKVCYKKKEILAIKDSYFSQNVSTLILSVAVGVALGSILAFKSNN</sequence>
<reference evidence="3 4" key="1">
    <citation type="journal article" date="2018" name="MBio">
        <title>Comparative Genomics Reveals the Core Gene Toolbox for the Fungus-Insect Symbiosis.</title>
        <authorList>
            <person name="Wang Y."/>
            <person name="Stata M."/>
            <person name="Wang W."/>
            <person name="Stajich J.E."/>
            <person name="White M.M."/>
            <person name="Moncalvo J.M."/>
        </authorList>
    </citation>
    <scope>NUCLEOTIDE SEQUENCE [LARGE SCALE GENOMIC DNA]</scope>
    <source>
        <strain evidence="3 4">SWE-8-4</strain>
    </source>
</reference>
<keyword evidence="1" id="KW-0472">Membrane</keyword>
<organism evidence="3 4">
    <name type="scientific">Smittium simulii</name>
    <dbReference type="NCBI Taxonomy" id="133385"/>
    <lineage>
        <taxon>Eukaryota</taxon>
        <taxon>Fungi</taxon>
        <taxon>Fungi incertae sedis</taxon>
        <taxon>Zoopagomycota</taxon>
        <taxon>Kickxellomycotina</taxon>
        <taxon>Harpellomycetes</taxon>
        <taxon>Harpellales</taxon>
        <taxon>Legeriomycetaceae</taxon>
        <taxon>Smittium</taxon>
    </lineage>
</organism>
<evidence type="ECO:0000259" key="2">
    <source>
        <dbReference type="Pfam" id="PF11563"/>
    </source>
</evidence>
<dbReference type="Proteomes" id="UP000245383">
    <property type="component" value="Unassembled WGS sequence"/>
</dbReference>
<dbReference type="Pfam" id="PF11563">
    <property type="entry name" value="Protoglobin"/>
    <property type="match status" value="1"/>
</dbReference>
<dbReference type="InterPro" id="IPR009050">
    <property type="entry name" value="Globin-like_sf"/>
</dbReference>
<evidence type="ECO:0000256" key="1">
    <source>
        <dbReference type="SAM" id="Phobius"/>
    </source>
</evidence>
<gene>
    <name evidence="3" type="ORF">BB561_006534</name>
</gene>
<proteinExistence type="predicted"/>
<dbReference type="PANTHER" id="PTHR42071">
    <property type="entry name" value="PROTOGLOBIN DOMAIN-CONTAINING PROTEIN"/>
    <property type="match status" value="1"/>
</dbReference>
<dbReference type="SUPFAM" id="SSF46458">
    <property type="entry name" value="Globin-like"/>
    <property type="match status" value="1"/>
</dbReference>
<protein>
    <recommendedName>
        <fullName evidence="2">Globin-sensor domain-containing protein</fullName>
    </recommendedName>
</protein>
<dbReference type="EMBL" id="MBFR01000601">
    <property type="protein sequence ID" value="PVU86816.1"/>
    <property type="molecule type" value="Genomic_DNA"/>
</dbReference>
<dbReference type="InterPro" id="IPR044398">
    <property type="entry name" value="Globin-sensor_dom"/>
</dbReference>
<dbReference type="AlphaFoldDB" id="A0A2T9Y393"/>
<dbReference type="Gene3D" id="1.10.490.10">
    <property type="entry name" value="Globins"/>
    <property type="match status" value="1"/>
</dbReference>